<dbReference type="PANTHER" id="PTHR34873:SF3">
    <property type="entry name" value="ADDICTION MODULE TOXIN, HICA FAMILY"/>
    <property type="match status" value="1"/>
</dbReference>
<evidence type="ECO:0000256" key="7">
    <source>
        <dbReference type="ARBA" id="ARBA00023016"/>
    </source>
</evidence>
<dbReference type="GO" id="GO:0004519">
    <property type="term" value="F:endonuclease activity"/>
    <property type="evidence" value="ECO:0007669"/>
    <property type="project" value="UniProtKB-KW"/>
</dbReference>
<keyword evidence="9" id="KW-1185">Reference proteome</keyword>
<reference evidence="8" key="1">
    <citation type="submission" date="2020-07" db="EMBL/GenBank/DDBJ databases">
        <title>Genomic analysis of a strain of Sedimentibacter Hydroxybenzoicus DSM7310.</title>
        <authorList>
            <person name="Ma S."/>
        </authorList>
    </citation>
    <scope>NUCLEOTIDE SEQUENCE</scope>
    <source>
        <strain evidence="8">DSM 7310</strain>
    </source>
</reference>
<dbReference type="PANTHER" id="PTHR34873">
    <property type="entry name" value="SSR1766 PROTEIN"/>
    <property type="match status" value="1"/>
</dbReference>
<name>A0A974BIL6_SEDHY</name>
<keyword evidence="4" id="KW-0255">Endonuclease</keyword>
<keyword evidence="3" id="KW-0540">Nuclease</keyword>
<protein>
    <submittedName>
        <fullName evidence="8">Type II toxin-antitoxin system HicA family toxin</fullName>
    </submittedName>
</protein>
<keyword evidence="7" id="KW-0346">Stress response</keyword>
<evidence type="ECO:0000256" key="2">
    <source>
        <dbReference type="ARBA" id="ARBA00022649"/>
    </source>
</evidence>
<dbReference type="InterPro" id="IPR012933">
    <property type="entry name" value="HicA_mRNA_interferase"/>
</dbReference>
<accession>A0A974BIL6</accession>
<dbReference type="SUPFAM" id="SSF54786">
    <property type="entry name" value="YcfA/nrd intein domain"/>
    <property type="match status" value="1"/>
</dbReference>
<dbReference type="Pfam" id="PF07927">
    <property type="entry name" value="HicA_toxin"/>
    <property type="match status" value="1"/>
</dbReference>
<keyword evidence="6" id="KW-0694">RNA-binding</keyword>
<comment type="similarity">
    <text evidence="1">Belongs to the HicA mRNA interferase family.</text>
</comment>
<dbReference type="GO" id="GO:0003729">
    <property type="term" value="F:mRNA binding"/>
    <property type="evidence" value="ECO:0007669"/>
    <property type="project" value="InterPro"/>
</dbReference>
<evidence type="ECO:0000256" key="5">
    <source>
        <dbReference type="ARBA" id="ARBA00022801"/>
    </source>
</evidence>
<proteinExistence type="inferred from homology"/>
<evidence type="ECO:0000313" key="8">
    <source>
        <dbReference type="EMBL" id="NYB73576.1"/>
    </source>
</evidence>
<dbReference type="GO" id="GO:0016787">
    <property type="term" value="F:hydrolase activity"/>
    <property type="evidence" value="ECO:0007669"/>
    <property type="project" value="UniProtKB-KW"/>
</dbReference>
<gene>
    <name evidence="8" type="ORF">HZF24_05420</name>
</gene>
<evidence type="ECO:0000256" key="3">
    <source>
        <dbReference type="ARBA" id="ARBA00022722"/>
    </source>
</evidence>
<evidence type="ECO:0000256" key="4">
    <source>
        <dbReference type="ARBA" id="ARBA00022759"/>
    </source>
</evidence>
<comment type="caution">
    <text evidence="8">The sequence shown here is derived from an EMBL/GenBank/DDBJ whole genome shotgun (WGS) entry which is preliminary data.</text>
</comment>
<dbReference type="Gene3D" id="3.30.920.30">
    <property type="entry name" value="Hypothetical protein"/>
    <property type="match status" value="1"/>
</dbReference>
<organism evidence="8 9">
    <name type="scientific">Sedimentibacter hydroxybenzoicus DSM 7310</name>
    <dbReference type="NCBI Taxonomy" id="1123245"/>
    <lineage>
        <taxon>Bacteria</taxon>
        <taxon>Bacillati</taxon>
        <taxon>Bacillota</taxon>
        <taxon>Tissierellia</taxon>
        <taxon>Sedimentibacter</taxon>
    </lineage>
</organism>
<dbReference type="EMBL" id="JACBNQ010000003">
    <property type="protein sequence ID" value="NYB73576.1"/>
    <property type="molecule type" value="Genomic_DNA"/>
</dbReference>
<dbReference type="RefSeq" id="WP_179237264.1">
    <property type="nucleotide sequence ID" value="NZ_JACBNQ010000003.1"/>
</dbReference>
<evidence type="ECO:0000256" key="6">
    <source>
        <dbReference type="ARBA" id="ARBA00022884"/>
    </source>
</evidence>
<dbReference type="InterPro" id="IPR038570">
    <property type="entry name" value="HicA_sf"/>
</dbReference>
<keyword evidence="2" id="KW-1277">Toxin-antitoxin system</keyword>
<evidence type="ECO:0000313" key="9">
    <source>
        <dbReference type="Proteomes" id="UP000611629"/>
    </source>
</evidence>
<dbReference type="AlphaFoldDB" id="A0A974BIL6"/>
<evidence type="ECO:0000256" key="1">
    <source>
        <dbReference type="ARBA" id="ARBA00006620"/>
    </source>
</evidence>
<keyword evidence="5" id="KW-0378">Hydrolase</keyword>
<sequence>MPMTSKEIIRLLEQNGFVCVRQNGSHKFFINDKTKKMTTVPSHNRDLPKGTEQKILKDAGLKLFTK</sequence>
<dbReference type="Proteomes" id="UP000611629">
    <property type="component" value="Unassembled WGS sequence"/>
</dbReference>